<dbReference type="InterPro" id="IPR010982">
    <property type="entry name" value="Lambda_DNA-bd_dom_sf"/>
</dbReference>
<reference evidence="6" key="2">
    <citation type="submission" date="2015-04" db="EMBL/GenBank/DDBJ databases">
        <title>Complete genome sequence of Salinicoccus halodurans strain H3B36, isolated from the Qaidam basin of China.</title>
        <authorList>
            <person name="Ma Y."/>
            <person name="Jiang K."/>
            <person name="Xue Y."/>
        </authorList>
    </citation>
    <scope>NUCLEOTIDE SEQUENCE [LARGE SCALE GENOMIC DNA]</scope>
    <source>
        <strain evidence="6">H3B36</strain>
    </source>
</reference>
<keyword evidence="2" id="KW-0472">Membrane</keyword>
<evidence type="ECO:0000313" key="7">
    <source>
        <dbReference type="Proteomes" id="UP000183090"/>
    </source>
</evidence>
<evidence type="ECO:0000313" key="5">
    <source>
        <dbReference type="EMBL" id="SFK74750.1"/>
    </source>
</evidence>
<dbReference type="InterPro" id="IPR001387">
    <property type="entry name" value="Cro/C1-type_HTH"/>
</dbReference>
<keyword evidence="2" id="KW-0812">Transmembrane</keyword>
<dbReference type="KEGG" id="shv:AAT16_00465"/>
<feature type="transmembrane region" description="Helical" evidence="2">
    <location>
        <begin position="107"/>
        <end position="124"/>
    </location>
</feature>
<dbReference type="Proteomes" id="UP000183090">
    <property type="component" value="Unassembled WGS sequence"/>
</dbReference>
<protein>
    <submittedName>
        <fullName evidence="5">DNA-binding transcriptional regulator, XRE-family HTH domain</fullName>
    </submittedName>
</protein>
<dbReference type="AlphaFoldDB" id="A0A0F7D3P1"/>
<reference evidence="5 7" key="3">
    <citation type="submission" date="2016-10" db="EMBL/GenBank/DDBJ databases">
        <authorList>
            <person name="Varghese N."/>
            <person name="Submissions S."/>
        </authorList>
    </citation>
    <scope>NUCLEOTIDE SEQUENCE [LARGE SCALE GENOMIC DNA]</scope>
    <source>
        <strain evidence="5 7">CGMCC 1.6501</strain>
    </source>
</reference>
<dbReference type="RefSeq" id="WP_046789021.1">
    <property type="nucleotide sequence ID" value="NZ_CP011366.1"/>
</dbReference>
<dbReference type="PANTHER" id="PTHR46558">
    <property type="entry name" value="TRACRIPTIONAL REGULATORY PROTEIN-RELATED-RELATED"/>
    <property type="match status" value="1"/>
</dbReference>
<feature type="domain" description="HTH cro/C1-type" evidence="3">
    <location>
        <begin position="7"/>
        <end position="61"/>
    </location>
</feature>
<accession>A0A0F7D3P1</accession>
<dbReference type="PANTHER" id="PTHR46558:SF15">
    <property type="entry name" value="HELIX-TURN-HELIX DOMAIN PROTEIN"/>
    <property type="match status" value="1"/>
</dbReference>
<dbReference type="SMART" id="SM00530">
    <property type="entry name" value="HTH_XRE"/>
    <property type="match status" value="1"/>
</dbReference>
<gene>
    <name evidence="4" type="ORF">AAT16_00465</name>
    <name evidence="5" type="ORF">SAMN05216235_1458</name>
</gene>
<keyword evidence="6" id="KW-1185">Reference proteome</keyword>
<evidence type="ECO:0000313" key="6">
    <source>
        <dbReference type="Proteomes" id="UP000034029"/>
    </source>
</evidence>
<dbReference type="EMBL" id="FOTB01000003">
    <property type="protein sequence ID" value="SFK74750.1"/>
    <property type="molecule type" value="Genomic_DNA"/>
</dbReference>
<keyword evidence="2" id="KW-1133">Transmembrane helix</keyword>
<name>A0A0F7D3P1_9STAP</name>
<organism evidence="5 7">
    <name type="scientific">Salinicoccus halodurans</name>
    <dbReference type="NCBI Taxonomy" id="407035"/>
    <lineage>
        <taxon>Bacteria</taxon>
        <taxon>Bacillati</taxon>
        <taxon>Bacillota</taxon>
        <taxon>Bacilli</taxon>
        <taxon>Bacillales</taxon>
        <taxon>Staphylococcaceae</taxon>
        <taxon>Salinicoccus</taxon>
    </lineage>
</organism>
<feature type="transmembrane region" description="Helical" evidence="2">
    <location>
        <begin position="163"/>
        <end position="184"/>
    </location>
</feature>
<evidence type="ECO:0000256" key="1">
    <source>
        <dbReference type="ARBA" id="ARBA00023125"/>
    </source>
</evidence>
<dbReference type="EMBL" id="CP011366">
    <property type="protein sequence ID" value="AKG72825.1"/>
    <property type="molecule type" value="Genomic_DNA"/>
</dbReference>
<proteinExistence type="predicted"/>
<evidence type="ECO:0000256" key="2">
    <source>
        <dbReference type="SAM" id="Phobius"/>
    </source>
</evidence>
<reference evidence="4 6" key="1">
    <citation type="journal article" date="2015" name="Int. J. Syst. Evol. Microbiol.">
        <title>Complete genome sequence of Salinicoccus halodurans H3B36, isolated from the Qaidam Basin in China.</title>
        <authorList>
            <person name="Jiang K."/>
            <person name="Xue Y."/>
            <person name="Ma Y."/>
        </authorList>
    </citation>
    <scope>NUCLEOTIDE SEQUENCE [LARGE SCALE GENOMIC DNA]</scope>
    <source>
        <strain evidence="4 6">H3B36</strain>
    </source>
</reference>
<feature type="transmembrane region" description="Helical" evidence="2">
    <location>
        <begin position="83"/>
        <end position="101"/>
    </location>
</feature>
<dbReference type="PROSITE" id="PS50943">
    <property type="entry name" value="HTH_CROC1"/>
    <property type="match status" value="1"/>
</dbReference>
<evidence type="ECO:0000259" key="3">
    <source>
        <dbReference type="PROSITE" id="PS50943"/>
    </source>
</evidence>
<dbReference type="CDD" id="cd00093">
    <property type="entry name" value="HTH_XRE"/>
    <property type="match status" value="1"/>
</dbReference>
<dbReference type="SUPFAM" id="SSF47413">
    <property type="entry name" value="lambda repressor-like DNA-binding domains"/>
    <property type="match status" value="1"/>
</dbReference>
<evidence type="ECO:0000313" key="4">
    <source>
        <dbReference type="EMBL" id="AKG72825.1"/>
    </source>
</evidence>
<dbReference type="GO" id="GO:0003677">
    <property type="term" value="F:DNA binding"/>
    <property type="evidence" value="ECO:0007669"/>
    <property type="project" value="UniProtKB-KW"/>
</dbReference>
<dbReference type="OrthoDB" id="9812495at2"/>
<dbReference type="Pfam" id="PF01381">
    <property type="entry name" value="HTH_3"/>
    <property type="match status" value="1"/>
</dbReference>
<sequence length="187" mass="21465">MNISSQIRKYRNQLEYSQEELAHKLYVSRQTISNWENGHSYPDIQTLLMLSVLFDVSLDTLVKGDIEIMKTEISGQNKNMNRWAWVMVLSYFGASVLVGPILNFMNIWWMILPGIIMAVATYAAHKVEQIKKIYNLDTYEKIVAFSEGRSTEKLRAGKSWKDIMSLVGVPAAFILIMLISSYVFSLI</sequence>
<keyword evidence="1 5" id="KW-0238">DNA-binding</keyword>
<dbReference type="Proteomes" id="UP000034029">
    <property type="component" value="Chromosome"/>
</dbReference>
<dbReference type="Gene3D" id="1.10.260.40">
    <property type="entry name" value="lambda repressor-like DNA-binding domains"/>
    <property type="match status" value="1"/>
</dbReference>